<dbReference type="InterPro" id="IPR007120">
    <property type="entry name" value="DNA-dir_RNAP_su2_dom"/>
</dbReference>
<keyword evidence="11" id="KW-0479">Metal-binding</keyword>
<dbReference type="GO" id="GO:0003677">
    <property type="term" value="F:DNA binding"/>
    <property type="evidence" value="ECO:0007669"/>
    <property type="project" value="InterPro"/>
</dbReference>
<evidence type="ECO:0000256" key="10">
    <source>
        <dbReference type="ARBA" id="ARBA00022695"/>
    </source>
</evidence>
<comment type="caution">
    <text evidence="28">The sequence shown here is derived from an EMBL/GenBank/DDBJ whole genome shotgun (WGS) entry which is preliminary data.</text>
</comment>
<evidence type="ECO:0000256" key="14">
    <source>
        <dbReference type="ARBA" id="ARBA00023163"/>
    </source>
</evidence>
<dbReference type="Gene3D" id="3.90.1800.10">
    <property type="entry name" value="RNA polymerase alpha subunit dimerisation domain"/>
    <property type="match status" value="1"/>
</dbReference>
<dbReference type="FunCoup" id="A7AM79">
    <property type="interactions" value="425"/>
</dbReference>
<dbReference type="Pfam" id="PF04561">
    <property type="entry name" value="RNA_pol_Rpb2_2"/>
    <property type="match status" value="1"/>
</dbReference>
<dbReference type="GO" id="GO:0046872">
    <property type="term" value="F:metal ion binding"/>
    <property type="evidence" value="ECO:0007669"/>
    <property type="project" value="UniProtKB-KW"/>
</dbReference>
<evidence type="ECO:0000256" key="19">
    <source>
        <dbReference type="ARBA" id="ARBA00048552"/>
    </source>
</evidence>
<dbReference type="Gene3D" id="2.40.50.150">
    <property type="match status" value="1"/>
</dbReference>
<dbReference type="Gene3D" id="3.90.1070.20">
    <property type="match status" value="1"/>
</dbReference>
<evidence type="ECO:0000259" key="26">
    <source>
        <dbReference type="Pfam" id="PF04566"/>
    </source>
</evidence>
<dbReference type="InterPro" id="IPR007647">
    <property type="entry name" value="RNA_pol_Rpb2_5"/>
</dbReference>
<evidence type="ECO:0000259" key="24">
    <source>
        <dbReference type="Pfam" id="PF04563"/>
    </source>
</evidence>
<comment type="subunit">
    <text evidence="16">In plastids the minimal PEP RNA polymerase catalytic core is composed of four subunits: alpha, beta, beta', and beta''. When a (nuclear-encoded) sigma factor is associated with the core the holoenzyme is formed, which can initiate transcription.</text>
</comment>
<evidence type="ECO:0000256" key="11">
    <source>
        <dbReference type="ARBA" id="ARBA00022723"/>
    </source>
</evidence>
<name>A7AM79_BABBO</name>
<dbReference type="GO" id="GO:0005634">
    <property type="term" value="C:nucleus"/>
    <property type="evidence" value="ECO:0007669"/>
    <property type="project" value="UniProtKB-SubCell"/>
</dbReference>
<dbReference type="FunFam" id="2.40.270.10:FF:000011">
    <property type="entry name" value="DNA-directed RNA polymerase subunit beta"/>
    <property type="match status" value="1"/>
</dbReference>
<reference evidence="29" key="2">
    <citation type="journal article" date="2020" name="Data Brief">
        <title>Transcriptome dataset of Babesia bovis life stages within vertebrate and invertebrate hosts.</title>
        <authorList>
            <person name="Ueti M.W."/>
            <person name="Johnson W.C."/>
            <person name="Kappmeyer L.S."/>
            <person name="Herndon D.R."/>
            <person name="Mousel M.R."/>
            <person name="Reif K.E."/>
            <person name="Taus N.S."/>
            <person name="Ifeonu O.O."/>
            <person name="Silva J.C."/>
            <person name="Suarez C.E."/>
            <person name="Brayton K.A."/>
        </authorList>
    </citation>
    <scope>NUCLEOTIDE SEQUENCE [LARGE SCALE GENOMIC DNA]</scope>
</reference>
<dbReference type="InterPro" id="IPR007642">
    <property type="entry name" value="RNA_pol_Rpb2_2"/>
</dbReference>
<dbReference type="InParanoid" id="A7AM79"/>
<dbReference type="InterPro" id="IPR037033">
    <property type="entry name" value="DNA-dir_RNAP_su2_hyb_sf"/>
</dbReference>
<evidence type="ECO:0000256" key="7">
    <source>
        <dbReference type="ARBA" id="ARBA00022478"/>
    </source>
</evidence>
<dbReference type="InterPro" id="IPR015712">
    <property type="entry name" value="DNA-dir_RNA_pol_su2"/>
</dbReference>
<evidence type="ECO:0000259" key="22">
    <source>
        <dbReference type="Pfam" id="PF04560"/>
    </source>
</evidence>
<dbReference type="GeneID" id="5479476"/>
<dbReference type="GO" id="GO:0003899">
    <property type="term" value="F:DNA-directed RNA polymerase activity"/>
    <property type="evidence" value="ECO:0007669"/>
    <property type="project" value="UniProtKB-EC"/>
</dbReference>
<dbReference type="Gene3D" id="3.90.1100.10">
    <property type="match status" value="1"/>
</dbReference>
<dbReference type="STRING" id="5865.A7AM79"/>
<evidence type="ECO:0000256" key="20">
    <source>
        <dbReference type="RuleBase" id="RU000434"/>
    </source>
</evidence>
<evidence type="ECO:0000256" key="6">
    <source>
        <dbReference type="ARBA" id="ARBA00021955"/>
    </source>
</evidence>
<dbReference type="Pfam" id="PF04565">
    <property type="entry name" value="RNA_pol_Rpb2_3"/>
    <property type="match status" value="1"/>
</dbReference>
<evidence type="ECO:0000256" key="5">
    <source>
        <dbReference type="ARBA" id="ARBA00012418"/>
    </source>
</evidence>
<evidence type="ECO:0000313" key="29">
    <source>
        <dbReference type="Proteomes" id="UP000002173"/>
    </source>
</evidence>
<keyword evidence="7 28" id="KW-0240">DNA-directed RNA polymerase</keyword>
<dbReference type="PANTHER" id="PTHR20856">
    <property type="entry name" value="DNA-DIRECTED RNA POLYMERASE I SUBUNIT 2"/>
    <property type="match status" value="1"/>
</dbReference>
<evidence type="ECO:0000313" key="28">
    <source>
        <dbReference type="EMBL" id="EDO07663.1"/>
    </source>
</evidence>
<dbReference type="GO" id="GO:0032549">
    <property type="term" value="F:ribonucleoside binding"/>
    <property type="evidence" value="ECO:0007669"/>
    <property type="project" value="InterPro"/>
</dbReference>
<keyword evidence="9" id="KW-0808">Transferase</keyword>
<dbReference type="Pfam" id="PF04567">
    <property type="entry name" value="RNA_pol_Rpb2_5"/>
    <property type="match status" value="1"/>
</dbReference>
<evidence type="ECO:0000256" key="12">
    <source>
        <dbReference type="ARBA" id="ARBA00022833"/>
    </source>
</evidence>
<dbReference type="EC" id="2.7.7.6" evidence="5"/>
<dbReference type="InterPro" id="IPR007645">
    <property type="entry name" value="RNA_pol_Rpb2_3"/>
</dbReference>
<evidence type="ECO:0000259" key="23">
    <source>
        <dbReference type="Pfam" id="PF04561"/>
    </source>
</evidence>
<dbReference type="GO" id="GO:0006351">
    <property type="term" value="P:DNA-templated transcription"/>
    <property type="evidence" value="ECO:0007669"/>
    <property type="project" value="InterPro"/>
</dbReference>
<dbReference type="EMBL" id="AAXT01000001">
    <property type="protein sequence ID" value="EDO07663.1"/>
    <property type="molecule type" value="Genomic_DNA"/>
</dbReference>
<feature type="domain" description="RNA polymerase Rpb2" evidence="25">
    <location>
        <begin position="488"/>
        <end position="552"/>
    </location>
</feature>
<dbReference type="InterPro" id="IPR007646">
    <property type="entry name" value="RNA_pol_Rpb2_4"/>
</dbReference>
<comment type="similarity">
    <text evidence="4 20">Belongs to the RNA polymerase beta chain family.</text>
</comment>
<dbReference type="Gene3D" id="2.40.270.10">
    <property type="entry name" value="DNA-directed RNA polymerase, subunit 2, domain 6"/>
    <property type="match status" value="1"/>
</dbReference>
<sequence length="1171" mass="130505">MVTTKKRSDNAGVQFADVPTVHHYDIAREAAPVGDIKDKWKILPCYMGMRGIARQHINSYNNFVLREIKEIVNAPSNKMLKSDACKKFYIEFIDINVGEPTMSENNNKPILLTPQLCRMRDITYSAPMYVDVEYYNGEGVASKRVEIGRLPVMLRSCVCALSGGMRANGNVDNFELSSRLGECPYDPGGYFIIKGVEKVILMQEQLSKCRVIVETDVKKNICATVTSATAESKSRTAVVYKNQKLYVRHNSFTDDVPLCIILKAMGVTTDEEIAQLIGTAGAREYLPTGGDYILSIEDLYNEGINTRMDALLYVGRKVRPRPLAKGFFTSSKERLPKTNQNLIEDTHDILTRVLLSHIPMRNCRDFSGKIKSLCLMARRVLSVASGKEPMDDKDHYGNKRLELAGQLISILFEDLFKAFLGQLKKQIDATLTRHYEIVSNCHGGEQAKYPDCLVSLPTDIITRGMQATISTGNWNIKRFRIERSGVSQILSRLSYISCLGMMTKTNSQFEKGRKVSKPRALQPSQLGLICPCDTPEGESCGLVKNLSLMNHVTTDGDIERLVELLYWLGVESADALSARDCFDDDRNVTVFLNGIIIGVHQNGKQLIKDVVALRRRGKISAFVSVFENYQQREVHISSDGGRLCRPLIVVENGKPLLTPKVLSQLVEGQIPLSKLFASGVLEWIDVNEENNTLIVMRESDITPKTTHLEISPMSMLGVVAGLIPFPNHNQSPRNTYQCAMGKQSIGSIGYNQLNRCDTILHLMVYPQRPLVTTKAIQLVNFDKLPAGQNVIVAVMSYQGYEIEDAVVINKASSERGFSRCYSLRRVTVEIEKLNHAAERPGGLNNRPQITNVTPVDDLTGDSVIGVGQKVKKDDTLLKKLTQTSTGQIKVTDIKYQFNQPAYVDRVMCITTIAESVMYKIMLRQVRLPEIGDKYSSRHGQKGVVGLIESQENLPFSEHGWVPDLIMNPHGFPSRMTVGKMLELVAAKAAVLNGIFEDGTPFEADSLPAIERSLIKKGFHPAGKEILYSGITGEPLETLIFTGPMYYQKLKHMVSDKIHARAVGPRQSLTRQPTEGRSKDGGLRLGEMERDCLIAYGASGLLVERLMLSSDVFQMDVCHQCGFIGYDGWCAYCKQRGQTATVAIPYACKLLFQELQAMNIRPNVILKESTGT</sequence>
<feature type="domain" description="RNA polymerase beta subunit protrusion" evidence="24">
    <location>
        <begin position="52"/>
        <end position="437"/>
    </location>
</feature>
<reference evidence="29" key="3">
    <citation type="journal article" date="2021" name="Int. J. Parasitol.">
        <title>Comparative analysis of gene expression between Babesia bovis blood stages and kinetes allowed by improved genome annotation.</title>
        <authorList>
            <person name="Ueti M.W."/>
            <person name="Johnson W.C."/>
            <person name="Kappmeyer L.S."/>
            <person name="Herndon D.R."/>
            <person name="Mousel M.R."/>
            <person name="Reif K.E."/>
            <person name="Taus N.S."/>
            <person name="Ifeonu O.O."/>
            <person name="Silva J.C."/>
            <person name="Suarez C.E."/>
            <person name="Brayton K.A."/>
        </authorList>
    </citation>
    <scope>NUCLEOTIDE SEQUENCE [LARGE SCALE GENOMIC DNA]</scope>
</reference>
<dbReference type="InterPro" id="IPR007644">
    <property type="entry name" value="RNA_pol_bsu_protrusion"/>
</dbReference>
<reference evidence="28 29" key="1">
    <citation type="journal article" date="2007" name="PLoS Pathog.">
        <title>Genome sequence of Babesia bovis and comparative analysis of apicomplexan hemoprotozoa.</title>
        <authorList>
            <person name="Brayton K.A."/>
            <person name="Lau A.O.T."/>
            <person name="Herndon D.R."/>
            <person name="Hannick L."/>
            <person name="Kappmeyer L.S."/>
            <person name="Berens S.J."/>
            <person name="Bidwell S.L."/>
            <person name="Brown W.C."/>
            <person name="Crabtree J."/>
            <person name="Fadrosh D."/>
            <person name="Feldblum T."/>
            <person name="Forberger H.A."/>
            <person name="Haas B.J."/>
            <person name="Howell J.M."/>
            <person name="Khouri H."/>
            <person name="Koo H."/>
            <person name="Mann D.J."/>
            <person name="Norimine J."/>
            <person name="Paulsen I.T."/>
            <person name="Radune D."/>
            <person name="Ren Q."/>
            <person name="Smith R.K. Jr."/>
            <person name="Suarez C.E."/>
            <person name="White O."/>
            <person name="Wortman J.R."/>
            <person name="Knowles D.P. Jr."/>
            <person name="McElwain T.F."/>
            <person name="Nene V.M."/>
        </authorList>
    </citation>
    <scope>NUCLEOTIDE SEQUENCE [LARGE SCALE GENOMIC DNA]</scope>
    <source>
        <strain evidence="28">T2Bo</strain>
    </source>
</reference>
<organism evidence="28 29">
    <name type="scientific">Babesia bovis</name>
    <dbReference type="NCBI Taxonomy" id="5865"/>
    <lineage>
        <taxon>Eukaryota</taxon>
        <taxon>Sar</taxon>
        <taxon>Alveolata</taxon>
        <taxon>Apicomplexa</taxon>
        <taxon>Aconoidasida</taxon>
        <taxon>Piroplasmida</taxon>
        <taxon>Babesiidae</taxon>
        <taxon>Babesia</taxon>
    </lineage>
</organism>
<evidence type="ECO:0000256" key="13">
    <source>
        <dbReference type="ARBA" id="ARBA00022887"/>
    </source>
</evidence>
<dbReference type="Pfam" id="PF00562">
    <property type="entry name" value="RNA_pol_Rpb2_6"/>
    <property type="match status" value="1"/>
</dbReference>
<dbReference type="InterPro" id="IPR037034">
    <property type="entry name" value="RNA_pol_Rpb2_2_sf"/>
</dbReference>
<evidence type="ECO:0000256" key="4">
    <source>
        <dbReference type="ARBA" id="ARBA00006835"/>
    </source>
</evidence>
<dbReference type="AlphaFoldDB" id="A7AM79"/>
<dbReference type="InterPro" id="IPR007641">
    <property type="entry name" value="RNA_pol_Rpb2_7"/>
</dbReference>
<dbReference type="eggNOG" id="KOG0215">
    <property type="taxonomic scope" value="Eukaryota"/>
</dbReference>
<dbReference type="VEuPathDB" id="PiroplasmaDB:BBOV_III000960"/>
<evidence type="ECO:0000256" key="1">
    <source>
        <dbReference type="ARBA" id="ARBA00004026"/>
    </source>
</evidence>
<evidence type="ECO:0000259" key="27">
    <source>
        <dbReference type="Pfam" id="PF04567"/>
    </source>
</evidence>
<gene>
    <name evidence="28" type="ORF">BBOV_III000960</name>
</gene>
<evidence type="ECO:0000256" key="16">
    <source>
        <dbReference type="ARBA" id="ARBA00026088"/>
    </source>
</evidence>
<evidence type="ECO:0000259" key="25">
    <source>
        <dbReference type="Pfam" id="PF04565"/>
    </source>
</evidence>
<keyword evidence="14" id="KW-0804">Transcription</keyword>
<feature type="domain" description="DNA-directed RNA polymerase subunit 2 hybrid-binding" evidence="21">
    <location>
        <begin position="719"/>
        <end position="1078"/>
    </location>
</feature>
<feature type="domain" description="RNA polymerase Rpb2" evidence="23">
    <location>
        <begin position="210"/>
        <end position="402"/>
    </location>
</feature>
<dbReference type="KEGG" id="bbo:BBOV_III000960"/>
<dbReference type="CDD" id="cd00653">
    <property type="entry name" value="RNA_pol_B_RPB2"/>
    <property type="match status" value="1"/>
</dbReference>
<keyword evidence="15" id="KW-0539">Nucleus</keyword>
<keyword evidence="29" id="KW-1185">Reference proteome</keyword>
<keyword evidence="8" id="KW-0934">Plastid</keyword>
<dbReference type="GO" id="GO:0000428">
    <property type="term" value="C:DNA-directed RNA polymerase complex"/>
    <property type="evidence" value="ECO:0007669"/>
    <property type="project" value="UniProtKB-KW"/>
</dbReference>
<dbReference type="Pfam" id="PF04560">
    <property type="entry name" value="RNA_pol_Rpb2_7"/>
    <property type="match status" value="1"/>
</dbReference>
<dbReference type="FunFam" id="3.90.1800.10:FF:000002">
    <property type="entry name" value="DNA-directed RNA polymerase subunit beta"/>
    <property type="match status" value="1"/>
</dbReference>
<proteinExistence type="inferred from homology"/>
<keyword evidence="12" id="KW-0862">Zinc</keyword>
<feature type="domain" description="RNA polymerase Rpb2" evidence="27">
    <location>
        <begin position="674"/>
        <end position="704"/>
    </location>
</feature>
<evidence type="ECO:0000256" key="15">
    <source>
        <dbReference type="ARBA" id="ARBA00023242"/>
    </source>
</evidence>
<evidence type="ECO:0000256" key="3">
    <source>
        <dbReference type="ARBA" id="ARBA00004467"/>
    </source>
</evidence>
<evidence type="ECO:0000256" key="17">
    <source>
        <dbReference type="ARBA" id="ARBA00031090"/>
    </source>
</evidence>
<dbReference type="RefSeq" id="XP_001611231.1">
    <property type="nucleotide sequence ID" value="XM_001611181.1"/>
</dbReference>
<evidence type="ECO:0000256" key="8">
    <source>
        <dbReference type="ARBA" id="ARBA00022640"/>
    </source>
</evidence>
<dbReference type="InterPro" id="IPR014724">
    <property type="entry name" value="RNA_pol_RPB2_OB-fold"/>
</dbReference>
<evidence type="ECO:0000256" key="18">
    <source>
        <dbReference type="ARBA" id="ARBA00032782"/>
    </source>
</evidence>
<keyword evidence="10" id="KW-0548">Nucleotidyltransferase</keyword>
<dbReference type="SUPFAM" id="SSF64484">
    <property type="entry name" value="beta and beta-prime subunits of DNA dependent RNA-polymerase"/>
    <property type="match status" value="1"/>
</dbReference>
<evidence type="ECO:0000256" key="2">
    <source>
        <dbReference type="ARBA" id="ARBA00004123"/>
    </source>
</evidence>
<comment type="function">
    <text evidence="1">DNA-dependent RNA polymerase catalyzes the transcription of DNA into RNA using the four ribonucleoside triphosphates as substrates.</text>
</comment>
<comment type="subcellular location">
    <subcellularLocation>
        <location evidence="2">Nucleus</location>
    </subcellularLocation>
    <subcellularLocation>
        <location evidence="3">Plastid</location>
        <location evidence="3">Apicoplast</location>
    </subcellularLocation>
</comment>
<accession>A7AM79</accession>
<dbReference type="FunFam" id="2.40.270.10:FF:000006">
    <property type="entry name" value="DNA-directed RNA polymerase subunit beta"/>
    <property type="match status" value="1"/>
</dbReference>
<dbReference type="OMA" id="LAYCSWC"/>
<feature type="domain" description="RNA polymerase Rpb2" evidence="26">
    <location>
        <begin position="590"/>
        <end position="651"/>
    </location>
</feature>
<dbReference type="Gene3D" id="3.90.1110.10">
    <property type="entry name" value="RNA polymerase Rpb2, domain 2"/>
    <property type="match status" value="1"/>
</dbReference>
<dbReference type="Pfam" id="PF04566">
    <property type="entry name" value="RNA_pol_Rpb2_4"/>
    <property type="match status" value="1"/>
</dbReference>
<protein>
    <recommendedName>
        <fullName evidence="6">DNA-directed RNA polymerase subunit beta</fullName>
        <ecNumber evidence="5">2.7.7.6</ecNumber>
    </recommendedName>
    <alternativeName>
        <fullName evidence="18">PEP</fullName>
    </alternativeName>
    <alternativeName>
        <fullName evidence="17">Plastid-encoded RNA polymerase subunit beta</fullName>
    </alternativeName>
</protein>
<dbReference type="GO" id="GO:0020011">
    <property type="term" value="C:apicoplast"/>
    <property type="evidence" value="ECO:0007669"/>
    <property type="project" value="UniProtKB-SubCell"/>
</dbReference>
<dbReference type="Proteomes" id="UP000002173">
    <property type="component" value="Unassembled WGS sequence"/>
</dbReference>
<comment type="catalytic activity">
    <reaction evidence="19">
        <text>RNA(n) + a ribonucleoside 5'-triphosphate = RNA(n+1) + diphosphate</text>
        <dbReference type="Rhea" id="RHEA:21248"/>
        <dbReference type="Rhea" id="RHEA-COMP:14527"/>
        <dbReference type="Rhea" id="RHEA-COMP:17342"/>
        <dbReference type="ChEBI" id="CHEBI:33019"/>
        <dbReference type="ChEBI" id="CHEBI:61557"/>
        <dbReference type="ChEBI" id="CHEBI:140395"/>
        <dbReference type="EC" id="2.7.7.6"/>
    </reaction>
</comment>
<feature type="domain" description="RNA polymerase Rpb2" evidence="22">
    <location>
        <begin position="1080"/>
        <end position="1165"/>
    </location>
</feature>
<evidence type="ECO:0000256" key="9">
    <source>
        <dbReference type="ARBA" id="ARBA00022679"/>
    </source>
</evidence>
<evidence type="ECO:0000259" key="21">
    <source>
        <dbReference type="Pfam" id="PF00562"/>
    </source>
</evidence>
<keyword evidence="13" id="KW-0933">Apicoplast</keyword>
<dbReference type="Pfam" id="PF04563">
    <property type="entry name" value="RNA_pol_Rpb2_1"/>
    <property type="match status" value="1"/>
</dbReference>